<gene>
    <name evidence="1" type="ORF">B0T10DRAFT_530394</name>
</gene>
<evidence type="ECO:0000313" key="1">
    <source>
        <dbReference type="EMBL" id="KAH6887119.1"/>
    </source>
</evidence>
<dbReference type="SUPFAM" id="SSF51695">
    <property type="entry name" value="PLC-like phosphodiesterases"/>
    <property type="match status" value="1"/>
</dbReference>
<sequence length="382" mass="42805">MHLAILVHFGDIVASSQTYANNGLTWSPDTLRMNQVQVVGTHNSYHTEATLEEQRAMLEISPKTRHLLYSHPALDVQASFQSIRSFELDVYADPEGDHYARPLIRRNFTQKPVTELQGPGIKILHVADVDYHSTCHTLKSCLGVVKAWSDAHPMHVPIPFMIEFKTAEKMVVDMGGTEVIAWNDETLLHALDEEIRSVFGDEKLIVPDDIRRGGLTLEQSVLTHGWPDLDSARGRFLFLMDNEPDHPVREAYTKNRPNLEGRVVFTNSRPGHSDCAFQKLNDARGDGLVNVQTQVKAGYWVRTRADEPLHTFFSDNITARREAAFASGAQIVSTDFQAYGMSSRWGVDYAVRLPGGRTARCNPVNGPAGCVDSKLERSEYFS</sequence>
<evidence type="ECO:0000313" key="2">
    <source>
        <dbReference type="Proteomes" id="UP000777438"/>
    </source>
</evidence>
<dbReference type="InterPro" id="IPR017946">
    <property type="entry name" value="PLC-like_Pdiesterase_TIM-brl"/>
</dbReference>
<proteinExistence type="predicted"/>
<accession>A0A9P8W0X4</accession>
<dbReference type="CDD" id="cd08589">
    <property type="entry name" value="PI-PLCc_SaPLC1_like"/>
    <property type="match status" value="1"/>
</dbReference>
<dbReference type="Pfam" id="PF16670">
    <property type="entry name" value="PI-PLC-C1"/>
    <property type="match status" value="1"/>
</dbReference>
<reference evidence="1 2" key="1">
    <citation type="journal article" date="2021" name="Nat. Commun.">
        <title>Genetic determinants of endophytism in the Arabidopsis root mycobiome.</title>
        <authorList>
            <person name="Mesny F."/>
            <person name="Miyauchi S."/>
            <person name="Thiergart T."/>
            <person name="Pickel B."/>
            <person name="Atanasova L."/>
            <person name="Karlsson M."/>
            <person name="Huettel B."/>
            <person name="Barry K.W."/>
            <person name="Haridas S."/>
            <person name="Chen C."/>
            <person name="Bauer D."/>
            <person name="Andreopoulos W."/>
            <person name="Pangilinan J."/>
            <person name="LaButti K."/>
            <person name="Riley R."/>
            <person name="Lipzen A."/>
            <person name="Clum A."/>
            <person name="Drula E."/>
            <person name="Henrissat B."/>
            <person name="Kohler A."/>
            <person name="Grigoriev I.V."/>
            <person name="Martin F.M."/>
            <person name="Hacquard S."/>
        </authorList>
    </citation>
    <scope>NUCLEOTIDE SEQUENCE [LARGE SCALE GENOMIC DNA]</scope>
    <source>
        <strain evidence="1 2">MPI-CAGE-CH-0241</strain>
    </source>
</reference>
<keyword evidence="2" id="KW-1185">Reference proteome</keyword>
<dbReference type="Proteomes" id="UP000777438">
    <property type="component" value="Unassembled WGS sequence"/>
</dbReference>
<name>A0A9P8W0X4_9HYPO</name>
<dbReference type="EMBL" id="JAGPYM010000015">
    <property type="protein sequence ID" value="KAH6887119.1"/>
    <property type="molecule type" value="Genomic_DNA"/>
</dbReference>
<organism evidence="1 2">
    <name type="scientific">Thelonectria olida</name>
    <dbReference type="NCBI Taxonomy" id="1576542"/>
    <lineage>
        <taxon>Eukaryota</taxon>
        <taxon>Fungi</taxon>
        <taxon>Dikarya</taxon>
        <taxon>Ascomycota</taxon>
        <taxon>Pezizomycotina</taxon>
        <taxon>Sordariomycetes</taxon>
        <taxon>Hypocreomycetidae</taxon>
        <taxon>Hypocreales</taxon>
        <taxon>Nectriaceae</taxon>
        <taxon>Thelonectria</taxon>
    </lineage>
</organism>
<dbReference type="GO" id="GO:0006629">
    <property type="term" value="P:lipid metabolic process"/>
    <property type="evidence" value="ECO:0007669"/>
    <property type="project" value="InterPro"/>
</dbReference>
<dbReference type="InterPro" id="IPR032075">
    <property type="entry name" value="PI-PLC-C1"/>
</dbReference>
<comment type="caution">
    <text evidence="1">The sequence shown here is derived from an EMBL/GenBank/DDBJ whole genome shotgun (WGS) entry which is preliminary data.</text>
</comment>
<dbReference type="AlphaFoldDB" id="A0A9P8W0X4"/>
<dbReference type="GO" id="GO:0008081">
    <property type="term" value="F:phosphoric diester hydrolase activity"/>
    <property type="evidence" value="ECO:0007669"/>
    <property type="project" value="InterPro"/>
</dbReference>
<dbReference type="Gene3D" id="3.20.20.190">
    <property type="entry name" value="Phosphatidylinositol (PI) phosphodiesterase"/>
    <property type="match status" value="1"/>
</dbReference>
<dbReference type="OrthoDB" id="2017497at2759"/>
<protein>
    <submittedName>
        <fullName evidence="1">Acid phosphatase</fullName>
    </submittedName>
</protein>